<protein>
    <recommendedName>
        <fullName evidence="3">Transporter substrate-binding domain-containing protein</fullName>
    </recommendedName>
</protein>
<keyword evidence="2" id="KW-1185">Reference proteome</keyword>
<reference evidence="1 2" key="1">
    <citation type="submission" date="2019-01" db="EMBL/GenBank/DDBJ databases">
        <title>Litorilituus lipolytica sp. nov., isolated from intertidal sand of the Yellow Sea in China.</title>
        <authorList>
            <person name="Liu A."/>
        </authorList>
    </citation>
    <scope>NUCLEOTIDE SEQUENCE [LARGE SCALE GENOMIC DNA]</scope>
    <source>
        <strain evidence="1 2">RZ04</strain>
    </source>
</reference>
<accession>A0A502KYS4</accession>
<dbReference type="Proteomes" id="UP000315303">
    <property type="component" value="Unassembled WGS sequence"/>
</dbReference>
<evidence type="ECO:0000313" key="2">
    <source>
        <dbReference type="Proteomes" id="UP000315303"/>
    </source>
</evidence>
<dbReference type="SUPFAM" id="SSF53850">
    <property type="entry name" value="Periplasmic binding protein-like II"/>
    <property type="match status" value="2"/>
</dbReference>
<sequence>MYYTLLAFIIILYSNVVHAKIVVGVTVWDGYTNADETGIYLELVKDIYQNEEIEFKFTSYTRMTKLFEQEDYDFVIGVAREDVPYGYFPHWYLDIDYPVKAFFLSQRQDIKHLSDFENKTLSLLHGYDFNKYINYQHKSYLVDSQEKGFRLLLNRRIDSFIDYEHNLTPEIRSRISSLEVLPTRPIYIAFKDNAKGHILAQTYDARMLELRNSGKLKQLYGADYQHADFENFKADRPTIVIKTDDANLHRAKGAENLHSLEAGLYRLILSQLTQFNIEFVKIDSHSSENLLTAQQCFANKIYTVTRAEKHYFSKPFALYTGARLFSMQPLKVHQEIELANFIAASNLNIGITPSLLYSAPLMKELEQLPAKNIVEASTDVFAQLKELKNGRFDVKLAYPADVNSHWQFIGDKMPYSYPIKGMPPFAIGHVMCHQDDINKRFILKLNRVLDTLYQSEAYYNLLRQAAIGTSDSEFEQYFRTGFNLPTQ</sequence>
<evidence type="ECO:0008006" key="3">
    <source>
        <dbReference type="Google" id="ProtNLM"/>
    </source>
</evidence>
<dbReference type="AlphaFoldDB" id="A0A502KYS4"/>
<dbReference type="EMBL" id="SAWY01000036">
    <property type="protein sequence ID" value="TPH13387.1"/>
    <property type="molecule type" value="Genomic_DNA"/>
</dbReference>
<comment type="caution">
    <text evidence="1">The sequence shown here is derived from an EMBL/GenBank/DDBJ whole genome shotgun (WGS) entry which is preliminary data.</text>
</comment>
<dbReference type="OrthoDB" id="6300773at2"/>
<dbReference type="Gene3D" id="3.40.190.10">
    <property type="entry name" value="Periplasmic binding protein-like II"/>
    <property type="match status" value="4"/>
</dbReference>
<proteinExistence type="predicted"/>
<gene>
    <name evidence="1" type="ORF">EPA86_14455</name>
</gene>
<dbReference type="RefSeq" id="WP_140604830.1">
    <property type="nucleotide sequence ID" value="NZ_SAWY01000036.1"/>
</dbReference>
<organism evidence="1 2">
    <name type="scientific">Litorilituus lipolyticus</name>
    <dbReference type="NCBI Taxonomy" id="2491017"/>
    <lineage>
        <taxon>Bacteria</taxon>
        <taxon>Pseudomonadati</taxon>
        <taxon>Pseudomonadota</taxon>
        <taxon>Gammaproteobacteria</taxon>
        <taxon>Alteromonadales</taxon>
        <taxon>Colwelliaceae</taxon>
        <taxon>Litorilituus</taxon>
    </lineage>
</organism>
<name>A0A502KYS4_9GAMM</name>
<evidence type="ECO:0000313" key="1">
    <source>
        <dbReference type="EMBL" id="TPH13387.1"/>
    </source>
</evidence>